<keyword evidence="2" id="KW-1185">Reference proteome</keyword>
<evidence type="ECO:0008006" key="3">
    <source>
        <dbReference type="Google" id="ProtNLM"/>
    </source>
</evidence>
<dbReference type="AlphaFoldDB" id="A0A9D4RY06"/>
<dbReference type="EMBL" id="JAIWYP010000001">
    <property type="protein sequence ID" value="KAH3882767.1"/>
    <property type="molecule type" value="Genomic_DNA"/>
</dbReference>
<evidence type="ECO:0000313" key="1">
    <source>
        <dbReference type="EMBL" id="KAH3882767.1"/>
    </source>
</evidence>
<comment type="caution">
    <text evidence="1">The sequence shown here is derived from an EMBL/GenBank/DDBJ whole genome shotgun (WGS) entry which is preliminary data.</text>
</comment>
<name>A0A9D4RY06_DREPO</name>
<sequence length="246" mass="28579">MKQFLDIELRVIVRYLRKSKGMLGVKESEKKDTKIAGIAAFLGLPVEQLHKSQQAKKVKVVTLRELAAKTISKYTKEELNVFFAEYKWPCEYNVWKEELDNITVNGSKIDWFYKPEHSLVRNQHEIKCIESTHLLTRMRRKSCKGGLDMLTNESWLKVAKQKKTNLSQIMVEEITDPMSAAMATTHFCEDVEVQMIRNGDLLAAALCRDVRNWWKSEDQGGISAVNRIKMREPLRDRLLSHINLNR</sequence>
<accession>A0A9D4RY06</accession>
<dbReference type="Proteomes" id="UP000828390">
    <property type="component" value="Unassembled WGS sequence"/>
</dbReference>
<evidence type="ECO:0000313" key="2">
    <source>
        <dbReference type="Proteomes" id="UP000828390"/>
    </source>
</evidence>
<proteinExistence type="predicted"/>
<organism evidence="1 2">
    <name type="scientific">Dreissena polymorpha</name>
    <name type="common">Zebra mussel</name>
    <name type="synonym">Mytilus polymorpha</name>
    <dbReference type="NCBI Taxonomy" id="45954"/>
    <lineage>
        <taxon>Eukaryota</taxon>
        <taxon>Metazoa</taxon>
        <taxon>Spiralia</taxon>
        <taxon>Lophotrochozoa</taxon>
        <taxon>Mollusca</taxon>
        <taxon>Bivalvia</taxon>
        <taxon>Autobranchia</taxon>
        <taxon>Heteroconchia</taxon>
        <taxon>Euheterodonta</taxon>
        <taxon>Imparidentia</taxon>
        <taxon>Neoheterodontei</taxon>
        <taxon>Myida</taxon>
        <taxon>Dreissenoidea</taxon>
        <taxon>Dreissenidae</taxon>
        <taxon>Dreissena</taxon>
    </lineage>
</organism>
<reference evidence="1" key="1">
    <citation type="journal article" date="2019" name="bioRxiv">
        <title>The Genome of the Zebra Mussel, Dreissena polymorpha: A Resource for Invasive Species Research.</title>
        <authorList>
            <person name="McCartney M.A."/>
            <person name="Auch B."/>
            <person name="Kono T."/>
            <person name="Mallez S."/>
            <person name="Zhang Y."/>
            <person name="Obille A."/>
            <person name="Becker A."/>
            <person name="Abrahante J.E."/>
            <person name="Garbe J."/>
            <person name="Badalamenti J.P."/>
            <person name="Herman A."/>
            <person name="Mangelson H."/>
            <person name="Liachko I."/>
            <person name="Sullivan S."/>
            <person name="Sone E.D."/>
            <person name="Koren S."/>
            <person name="Silverstein K.A.T."/>
            <person name="Beckman K.B."/>
            <person name="Gohl D.M."/>
        </authorList>
    </citation>
    <scope>NUCLEOTIDE SEQUENCE</scope>
    <source>
        <strain evidence="1">Duluth1</strain>
        <tissue evidence="1">Whole animal</tissue>
    </source>
</reference>
<protein>
    <recommendedName>
        <fullName evidence="3">YqaJ viral recombinase domain-containing protein</fullName>
    </recommendedName>
</protein>
<gene>
    <name evidence="1" type="ORF">DPMN_006712</name>
</gene>
<reference evidence="1" key="2">
    <citation type="submission" date="2020-11" db="EMBL/GenBank/DDBJ databases">
        <authorList>
            <person name="McCartney M.A."/>
            <person name="Auch B."/>
            <person name="Kono T."/>
            <person name="Mallez S."/>
            <person name="Becker A."/>
            <person name="Gohl D.M."/>
            <person name="Silverstein K.A.T."/>
            <person name="Koren S."/>
            <person name="Bechman K.B."/>
            <person name="Herman A."/>
            <person name="Abrahante J.E."/>
            <person name="Garbe J."/>
        </authorList>
    </citation>
    <scope>NUCLEOTIDE SEQUENCE</scope>
    <source>
        <strain evidence="1">Duluth1</strain>
        <tissue evidence="1">Whole animal</tissue>
    </source>
</reference>